<feature type="compositionally biased region" description="Low complexity" evidence="1">
    <location>
        <begin position="1138"/>
        <end position="1156"/>
    </location>
</feature>
<comment type="caution">
    <text evidence="2">The sequence shown here is derived from an EMBL/GenBank/DDBJ whole genome shotgun (WGS) entry which is preliminary data.</text>
</comment>
<feature type="compositionally biased region" description="Low complexity" evidence="1">
    <location>
        <begin position="699"/>
        <end position="710"/>
    </location>
</feature>
<feature type="compositionally biased region" description="Acidic residues" evidence="1">
    <location>
        <begin position="598"/>
        <end position="609"/>
    </location>
</feature>
<feature type="compositionally biased region" description="Low complexity" evidence="1">
    <location>
        <begin position="985"/>
        <end position="1013"/>
    </location>
</feature>
<name>A0ABV1KJV8_9PSEU</name>
<dbReference type="EMBL" id="JBEDNQ010000017">
    <property type="protein sequence ID" value="MEQ3554738.1"/>
    <property type="molecule type" value="Genomic_DNA"/>
</dbReference>
<feature type="region of interest" description="Disordered" evidence="1">
    <location>
        <begin position="645"/>
        <end position="747"/>
    </location>
</feature>
<protein>
    <recommendedName>
        <fullName evidence="4">Syndecan 1</fullName>
    </recommendedName>
</protein>
<feature type="compositionally biased region" description="Basic and acidic residues" evidence="1">
    <location>
        <begin position="374"/>
        <end position="393"/>
    </location>
</feature>
<dbReference type="Proteomes" id="UP001494902">
    <property type="component" value="Unassembled WGS sequence"/>
</dbReference>
<sequence length="1195" mass="119578">MTSDLVLRADGATMAELRTAAALRWQRPLLTAELATQACARAVADGDDRHWLRAAGWLLDGHAAGGDGRDVAASLLDGLTGRVRADEPPVPVPSRPPGGAMIFGEAGARLRVGLAAVAQADGELDTARALVADLPESGPDEEPGLLLLDRLAVEVRCALAEPPGPELERLRGEVERCGARLGGEASALADLVVGSVHRAGRDHDAAVACALRGLERLGWSPERTTARPLSAHLAASLLSQWITALLDAGRDPLRAVAAASAHRDTPGAGRQGVLLRLTLARAGAGGADHAARALSEAAAGAETAGVPALVAACRTAQSELFEGSGRYREALGAMRAAVEADQLDRGRGRRFRQAVGALEPAGGTGAFRRSPRPRTVEHRPEGEDHRPVTEHSRSAPAMTALPSSADPAVPPTGTAVNGAGPAGGASAEPGAGSRNGTAHRTDDRPRNGTGEVAVTQRIVLGANGAETRLRGVVGSGEDVATQGGAGADVAATGRILRGFRGPDESGVGPGGSEGARAAISDDAGTGGTSGARAGHGAPAGASGMRSSRPGGSDIDPDDPLGVAGLLPAGGGAEPHRDGPDPASGDRPTAGDPGAADRPEDDLTGAEDGDRDGAADRPPARWDETGTGSPLADALVAELRVRAAGADDPLTGPLSAAPAPVPAPGAPVERGPGRAHDGEPPPRTRPGGGAEDCAPGRELGSTGSARSADSGAGDGGTDPGAGQSAGEQERAIVVDLVDPSGNPVPADVAGGALQEIAVRSRRLVPPSGTTDTDSDAVRISLPDADRVTVLLWARSLATHLADRVRRGGLPDDTSLRLRAVGPHGAEGDPVVRELTGPDEPAPVAGPATEEPSSVATLADAGRGRRRRATGEDAGDRTGGTTSALAAAGVTVRPGSGGRRRAADRADGAGRDLPGPDGETGDGRLDGTRPDPADAPARTRTGTEEATGEQRPGDVRPDSTGPRDVRSGVDSTVSIRTDDARSGVDLSASIRSGALRSGAGSSGSDGAASDQSDVDSTMKIARRTAGHDAEQREDSAEPPRRRARRRSAERGDERGAERPDERGADRGDGRGAERGDERSADGGVDATGRLPRRAGVASVTAVPTAAVPPAGGSAGGTTPGAATPDPDERAEPGTAAAPETGSAGTSDASGTAASAPSPETGGPSDDATGASDDPTTIPEDMGLADLLAGALAAYREI</sequence>
<feature type="compositionally biased region" description="Basic and acidic residues" evidence="1">
    <location>
        <begin position="899"/>
        <end position="908"/>
    </location>
</feature>
<feature type="compositionally biased region" description="Low complexity" evidence="1">
    <location>
        <begin position="877"/>
        <end position="889"/>
    </location>
</feature>
<evidence type="ECO:0000313" key="2">
    <source>
        <dbReference type="EMBL" id="MEQ3554738.1"/>
    </source>
</evidence>
<dbReference type="RefSeq" id="WP_349301811.1">
    <property type="nucleotide sequence ID" value="NZ_JBEDNQ010000017.1"/>
</dbReference>
<keyword evidence="3" id="KW-1185">Reference proteome</keyword>
<feature type="compositionally biased region" description="Basic and acidic residues" evidence="1">
    <location>
        <begin position="1023"/>
        <end position="1078"/>
    </location>
</feature>
<feature type="region of interest" description="Disordered" evidence="1">
    <location>
        <begin position="498"/>
        <end position="632"/>
    </location>
</feature>
<reference evidence="2 3" key="1">
    <citation type="submission" date="2024-03" db="EMBL/GenBank/DDBJ databases">
        <title>Draft genome sequence of Pseudonocardia nematodicida JCM 31783.</title>
        <authorList>
            <person name="Butdee W."/>
            <person name="Duangmal K."/>
        </authorList>
    </citation>
    <scope>NUCLEOTIDE SEQUENCE [LARGE SCALE GENOMIC DNA]</scope>
    <source>
        <strain evidence="2 3">JCM 31783</strain>
    </source>
</reference>
<proteinExistence type="predicted"/>
<feature type="region of interest" description="Disordered" evidence="1">
    <location>
        <begin position="356"/>
        <end position="451"/>
    </location>
</feature>
<feature type="compositionally biased region" description="Basic and acidic residues" evidence="1">
    <location>
        <begin position="610"/>
        <end position="623"/>
    </location>
</feature>
<evidence type="ECO:0000313" key="3">
    <source>
        <dbReference type="Proteomes" id="UP001494902"/>
    </source>
</evidence>
<feature type="compositionally biased region" description="Basic and acidic residues" evidence="1">
    <location>
        <begin position="919"/>
        <end position="930"/>
    </location>
</feature>
<accession>A0ABV1KJV8</accession>
<feature type="compositionally biased region" description="Basic and acidic residues" evidence="1">
    <location>
        <begin position="670"/>
        <end position="681"/>
    </location>
</feature>
<feature type="compositionally biased region" description="Basic and acidic residues" evidence="1">
    <location>
        <begin position="949"/>
        <end position="965"/>
    </location>
</feature>
<organism evidence="2 3">
    <name type="scientific">Pseudonocardia nematodicida</name>
    <dbReference type="NCBI Taxonomy" id="1206997"/>
    <lineage>
        <taxon>Bacteria</taxon>
        <taxon>Bacillati</taxon>
        <taxon>Actinomycetota</taxon>
        <taxon>Actinomycetes</taxon>
        <taxon>Pseudonocardiales</taxon>
        <taxon>Pseudonocardiaceae</taxon>
        <taxon>Pseudonocardia</taxon>
    </lineage>
</organism>
<feature type="region of interest" description="Disordered" evidence="1">
    <location>
        <begin position="814"/>
        <end position="1179"/>
    </location>
</feature>
<evidence type="ECO:0000256" key="1">
    <source>
        <dbReference type="SAM" id="MobiDB-lite"/>
    </source>
</evidence>
<feature type="compositionally biased region" description="Low complexity" evidence="1">
    <location>
        <begin position="530"/>
        <end position="543"/>
    </location>
</feature>
<feature type="compositionally biased region" description="Low complexity" evidence="1">
    <location>
        <begin position="411"/>
        <end position="432"/>
    </location>
</feature>
<feature type="compositionally biased region" description="Low complexity" evidence="1">
    <location>
        <begin position="1092"/>
        <end position="1109"/>
    </location>
</feature>
<gene>
    <name evidence="2" type="ORF">WIS52_30110</name>
</gene>
<evidence type="ECO:0008006" key="4">
    <source>
        <dbReference type="Google" id="ProtNLM"/>
    </source>
</evidence>